<dbReference type="PaxDb" id="5507-FOXG_04991P0"/>
<dbReference type="OrthoDB" id="5030877at2759"/>
<sequence length="172" mass="20392">MSHIIVNATMNLFNESELRRFADLNPSEPCLDRLDKLNFNEFIYRLHYDLSFYRFMCFVARVPTGTPEMVAYWLMKNWSTEAREGIYGNVRFIYNAHLTTEETRELSVNKVTDTIFLKLKIMNCEDFYVYMIDTNFNKFVRNPGPCDTFHITKVNVKHRAFIQMIPASSKEL</sequence>
<reference evidence="1" key="1">
    <citation type="journal article" date="2012" name="Mol. Plant Microbe Interact.">
        <title>A highly conserved effector in Fusarium oxysporum is required for full virulence on Arabidopsis.</title>
        <authorList>
            <person name="Thatcher L.F."/>
            <person name="Gardiner D.M."/>
            <person name="Kazan K."/>
            <person name="Manners J."/>
        </authorList>
    </citation>
    <scope>NUCLEOTIDE SEQUENCE [LARGE SCALE GENOMIC DNA]</scope>
    <source>
        <strain evidence="1">Fo5176</strain>
    </source>
</reference>
<evidence type="ECO:0000313" key="1">
    <source>
        <dbReference type="EMBL" id="EGU79952.1"/>
    </source>
</evidence>
<comment type="caution">
    <text evidence="1">The sequence shown here is derived from an EMBL/GenBank/DDBJ whole genome shotgun (WGS) entry which is preliminary data.</text>
</comment>
<proteinExistence type="predicted"/>
<gene>
    <name evidence="1" type="ORF">FOXB_09482</name>
</gene>
<organism evidence="1">
    <name type="scientific">Fusarium oxysporum (strain Fo5176)</name>
    <name type="common">Fusarium vascular wilt</name>
    <dbReference type="NCBI Taxonomy" id="660025"/>
    <lineage>
        <taxon>Eukaryota</taxon>
        <taxon>Fungi</taxon>
        <taxon>Dikarya</taxon>
        <taxon>Ascomycota</taxon>
        <taxon>Pezizomycotina</taxon>
        <taxon>Sordariomycetes</taxon>
        <taxon>Hypocreomycetidae</taxon>
        <taxon>Hypocreales</taxon>
        <taxon>Nectriaceae</taxon>
        <taxon>Fusarium</taxon>
        <taxon>Fusarium oxysporum species complex</taxon>
    </lineage>
</organism>
<protein>
    <submittedName>
        <fullName evidence="1">Uncharacterized protein</fullName>
    </submittedName>
</protein>
<dbReference type="AlphaFoldDB" id="F9FSV1"/>
<dbReference type="EMBL" id="AFQF01002575">
    <property type="protein sequence ID" value="EGU79952.1"/>
    <property type="molecule type" value="Genomic_DNA"/>
</dbReference>
<accession>F9FSV1</accession>
<name>F9FSV1_FUSOF</name>